<protein>
    <submittedName>
        <fullName evidence="2">Uncharacterized protein</fullName>
    </submittedName>
</protein>
<evidence type="ECO:0000313" key="3">
    <source>
        <dbReference type="Proteomes" id="UP001144036"/>
    </source>
</evidence>
<dbReference type="EMBL" id="JAPNNL010000041">
    <property type="protein sequence ID" value="MDA0634365.1"/>
    <property type="molecule type" value="Genomic_DNA"/>
</dbReference>
<dbReference type="RefSeq" id="WP_270155176.1">
    <property type="nucleotide sequence ID" value="NZ_JAPNNL010000041.1"/>
</dbReference>
<organism evidence="2 3">
    <name type="scientific">Nonomuraea corallina</name>
    <dbReference type="NCBI Taxonomy" id="2989783"/>
    <lineage>
        <taxon>Bacteria</taxon>
        <taxon>Bacillati</taxon>
        <taxon>Actinomycetota</taxon>
        <taxon>Actinomycetes</taxon>
        <taxon>Streptosporangiales</taxon>
        <taxon>Streptosporangiaceae</taxon>
        <taxon>Nonomuraea</taxon>
    </lineage>
</organism>
<gene>
    <name evidence="2" type="ORF">OUY22_13150</name>
</gene>
<keyword evidence="3" id="KW-1185">Reference proteome</keyword>
<feature type="region of interest" description="Disordered" evidence="1">
    <location>
        <begin position="20"/>
        <end position="40"/>
    </location>
</feature>
<evidence type="ECO:0000313" key="2">
    <source>
        <dbReference type="EMBL" id="MDA0634365.1"/>
    </source>
</evidence>
<name>A0ABT4SBN3_9ACTN</name>
<dbReference type="Proteomes" id="UP001144036">
    <property type="component" value="Unassembled WGS sequence"/>
</dbReference>
<sequence length="40" mass="4067">MDAGIALSCLTRGDLDTVAAAPAHDDDGQEPTLAPDQDEA</sequence>
<comment type="caution">
    <text evidence="2">The sequence shown here is derived from an EMBL/GenBank/DDBJ whole genome shotgun (WGS) entry which is preliminary data.</text>
</comment>
<accession>A0ABT4SBN3</accession>
<proteinExistence type="predicted"/>
<reference evidence="2" key="1">
    <citation type="submission" date="2022-11" db="EMBL/GenBank/DDBJ databases">
        <title>Nonomuraea corallina sp. nov., a new species of the genus Nonomuraea isolated from sea side sediment in Thai sea.</title>
        <authorList>
            <person name="Ngamcharungchit C."/>
            <person name="Matsumoto A."/>
            <person name="Suriyachadkun C."/>
            <person name="Panbangred W."/>
            <person name="Inahashi Y."/>
            <person name="Intra B."/>
        </authorList>
    </citation>
    <scope>NUCLEOTIDE SEQUENCE</scope>
    <source>
        <strain evidence="2">MCN248</strain>
    </source>
</reference>
<evidence type="ECO:0000256" key="1">
    <source>
        <dbReference type="SAM" id="MobiDB-lite"/>
    </source>
</evidence>